<evidence type="ECO:0000256" key="12">
    <source>
        <dbReference type="ARBA" id="ARBA00023157"/>
    </source>
</evidence>
<gene>
    <name evidence="19 21" type="primary">merA</name>
    <name evidence="22" type="ORF">GSF12_12595</name>
    <name evidence="21" type="ORF">NP7_11555</name>
</gene>
<evidence type="ECO:0000256" key="8">
    <source>
        <dbReference type="ARBA" id="ARBA00022827"/>
    </source>
</evidence>
<dbReference type="NCBIfam" id="NF010311">
    <property type="entry name" value="PRK13748.1"/>
    <property type="match status" value="1"/>
</dbReference>
<evidence type="ECO:0000256" key="10">
    <source>
        <dbReference type="ARBA" id="ARBA00022914"/>
    </source>
</evidence>
<dbReference type="PROSITE" id="PS50846">
    <property type="entry name" value="HMA_2"/>
    <property type="match status" value="1"/>
</dbReference>
<dbReference type="EMBL" id="CP047228">
    <property type="protein sequence ID" value="QHG10826.1"/>
    <property type="molecule type" value="Genomic_DNA"/>
</dbReference>
<dbReference type="GO" id="GO:0050661">
    <property type="term" value="F:NADP binding"/>
    <property type="evidence" value="ECO:0007669"/>
    <property type="project" value="InterPro"/>
</dbReference>
<keyword evidence="21" id="KW-0614">Plasmid</keyword>
<evidence type="ECO:0000256" key="4">
    <source>
        <dbReference type="ARBA" id="ARBA00014791"/>
    </source>
</evidence>
<evidence type="ECO:0000256" key="5">
    <source>
        <dbReference type="ARBA" id="ARBA00022466"/>
    </source>
</evidence>
<keyword evidence="12" id="KW-1015">Disulfide bond</keyword>
<dbReference type="GO" id="GO:0016668">
    <property type="term" value="F:oxidoreductase activity, acting on a sulfur group of donors, NAD(P) as acceptor"/>
    <property type="evidence" value="ECO:0007669"/>
    <property type="project" value="UniProtKB-UniRule"/>
</dbReference>
<dbReference type="Proteomes" id="UP000229340">
    <property type="component" value="Plasmid pNP7-3"/>
</dbReference>
<keyword evidence="9 16" id="KW-0521">NADP</keyword>
<evidence type="ECO:0000256" key="18">
    <source>
        <dbReference type="PIRSR" id="PIRSR000350-4"/>
    </source>
</evidence>
<evidence type="ECO:0000259" key="20">
    <source>
        <dbReference type="PROSITE" id="PS50846"/>
    </source>
</evidence>
<feature type="disulfide bond" description="Redox-active" evidence="18">
    <location>
        <begin position="115"/>
        <end position="120"/>
    </location>
</feature>
<evidence type="ECO:0000313" key="23">
    <source>
        <dbReference type="Proteomes" id="UP000229340"/>
    </source>
</evidence>
<feature type="domain" description="HMA" evidence="20">
    <location>
        <begin position="1"/>
        <end position="65"/>
    </location>
</feature>
<keyword evidence="17" id="KW-0520">NAD</keyword>
<dbReference type="GO" id="GO:0050660">
    <property type="term" value="F:flavin adenine dinucleotide binding"/>
    <property type="evidence" value="ECO:0007669"/>
    <property type="project" value="UniProtKB-UniRule"/>
</dbReference>
<feature type="binding site" evidence="17">
    <location>
        <position position="124"/>
    </location>
    <ligand>
        <name>FAD</name>
        <dbReference type="ChEBI" id="CHEBI:57692"/>
    </ligand>
</feature>
<evidence type="ECO:0000256" key="15">
    <source>
        <dbReference type="ARBA" id="ARBA00048984"/>
    </source>
</evidence>
<dbReference type="SUPFAM" id="SSF55008">
    <property type="entry name" value="HMA, heavy metal-associated domain"/>
    <property type="match status" value="1"/>
</dbReference>
<evidence type="ECO:0000256" key="9">
    <source>
        <dbReference type="ARBA" id="ARBA00022857"/>
    </source>
</evidence>
<evidence type="ECO:0000256" key="6">
    <source>
        <dbReference type="ARBA" id="ARBA00022630"/>
    </source>
</evidence>
<dbReference type="PROSITE" id="PS00076">
    <property type="entry name" value="PYRIDINE_REDOX_1"/>
    <property type="match status" value="1"/>
</dbReference>
<dbReference type="InterPro" id="IPR012999">
    <property type="entry name" value="Pyr_OxRdtase_I_AS"/>
</dbReference>
<dbReference type="Pfam" id="PF00403">
    <property type="entry name" value="HMA"/>
    <property type="match status" value="1"/>
</dbReference>
<comment type="subunit">
    <text evidence="2 16 19">Homodimer.</text>
</comment>
<dbReference type="EC" id="1.16.1.1" evidence="3 16"/>
<evidence type="ECO:0000256" key="16">
    <source>
        <dbReference type="PIRNR" id="PIRNR000350"/>
    </source>
</evidence>
<dbReference type="InterPro" id="IPR023753">
    <property type="entry name" value="FAD/NAD-binding_dom"/>
</dbReference>
<evidence type="ECO:0000313" key="24">
    <source>
        <dbReference type="Proteomes" id="UP000464046"/>
    </source>
</evidence>
<dbReference type="SUPFAM" id="SSF55424">
    <property type="entry name" value="FAD/NAD-linked reductases, dimerisation (C-terminal) domain"/>
    <property type="match status" value="1"/>
</dbReference>
<reference evidence="21" key="3">
    <citation type="journal article" date="2018" name="Misainmurhag Hoiji">
        <title>Complete genome sequence of multidrug-resistant Moraxella osloensis NP7 with multiple plasmids isolated from human skin.</title>
        <authorList>
            <person name="Ganzorig M."/>
            <person name="Lim J.Y."/>
            <person name="Hwang I."/>
            <person name="Lee K."/>
        </authorList>
    </citation>
    <scope>NUCLEOTIDE SEQUENCE</scope>
    <source>
        <strain evidence="21">NP7</strain>
        <plasmid evidence="21">pNP7-3</plasmid>
    </source>
</reference>
<dbReference type="InterPro" id="IPR004099">
    <property type="entry name" value="Pyr_nucl-diS_OxRdtase_dimer"/>
</dbReference>
<reference evidence="22" key="5">
    <citation type="journal article" date="2020" name="Microbiol. Resour. Announc.">
        <title>Complete Genome Sequence of Moraxella osloensis Strain YV1, Isolated from an Australian Wastewater Treatment Plant.</title>
        <authorList>
            <person name="Batinovic S."/>
            <person name="Rice D.T.F."/>
            <person name="Seviour R.J."/>
            <person name="Petrovski S."/>
        </authorList>
    </citation>
    <scope>NUCLEOTIDE SEQUENCE</scope>
    <source>
        <strain evidence="22">YV1</strain>
    </source>
</reference>
<evidence type="ECO:0000256" key="2">
    <source>
        <dbReference type="ARBA" id="ARBA00011738"/>
    </source>
</evidence>
<comment type="cofactor">
    <cofactor evidence="16 17 19">
        <name>FAD</name>
        <dbReference type="ChEBI" id="CHEBI:57692"/>
    </cofactor>
    <text evidence="16 17 19">Binds 1 FAD per subunit.</text>
</comment>
<organism evidence="21 23">
    <name type="scientific">Faucicola osloensis</name>
    <name type="common">Moraxella osloensis</name>
    <dbReference type="NCBI Taxonomy" id="34062"/>
    <lineage>
        <taxon>Bacteria</taxon>
        <taxon>Pseudomonadati</taxon>
        <taxon>Pseudomonadota</taxon>
        <taxon>Gammaproteobacteria</taxon>
        <taxon>Moraxellales</taxon>
        <taxon>Moraxellaceae</taxon>
        <taxon>Faucicola</taxon>
    </lineage>
</organism>
<dbReference type="FunFam" id="3.30.390.30:FF:000001">
    <property type="entry name" value="Dihydrolipoyl dehydrogenase"/>
    <property type="match status" value="1"/>
</dbReference>
<dbReference type="FunFam" id="3.30.70.100:FF:000001">
    <property type="entry name" value="ATPase copper transporting beta"/>
    <property type="match status" value="1"/>
</dbReference>
<evidence type="ECO:0000256" key="1">
    <source>
        <dbReference type="ARBA" id="ARBA00007532"/>
    </source>
</evidence>
<dbReference type="InterPro" id="IPR036163">
    <property type="entry name" value="HMA_dom_sf"/>
</dbReference>
<reference evidence="24" key="4">
    <citation type="submission" date="2019-12" db="EMBL/GenBank/DDBJ databases">
        <title>Whole genome sequence of Moraxella osloensis YV1.</title>
        <authorList>
            <person name="Batinovic S."/>
            <person name="Rice D.T.F."/>
            <person name="Petrovski S."/>
        </authorList>
    </citation>
    <scope>NUCLEOTIDE SEQUENCE [LARGE SCALE GENOMIC DNA]</scope>
    <source>
        <strain evidence="24">YV1</strain>
        <plasmid evidence="24">p2</plasmid>
    </source>
</reference>
<dbReference type="AlphaFoldDB" id="A0A2D2LY79"/>
<feature type="binding site" evidence="17">
    <location>
        <position position="382"/>
    </location>
    <ligand>
        <name>FAD</name>
        <dbReference type="ChEBI" id="CHEBI:57692"/>
    </ligand>
</feature>
<dbReference type="PANTHER" id="PTHR43014">
    <property type="entry name" value="MERCURIC REDUCTASE"/>
    <property type="match status" value="1"/>
</dbReference>
<dbReference type="Gene3D" id="3.50.50.60">
    <property type="entry name" value="FAD/NAD(P)-binding domain"/>
    <property type="match status" value="2"/>
</dbReference>
<evidence type="ECO:0000313" key="21">
    <source>
        <dbReference type="EMBL" id="ATR79983.1"/>
    </source>
</evidence>
<feature type="binding site" evidence="17">
    <location>
        <position position="341"/>
    </location>
    <ligand>
        <name>NAD(+)</name>
        <dbReference type="ChEBI" id="CHEBI:57540"/>
    </ligand>
</feature>
<reference evidence="23" key="1">
    <citation type="submission" date="2017-10" db="EMBL/GenBank/DDBJ databases">
        <title>Complete genome sequence of Moraxella osloensis NP7 isolated from human skin.</title>
        <authorList>
            <person name="Lee K."/>
            <person name="Lim J.Y."/>
            <person name="Hwang I."/>
        </authorList>
    </citation>
    <scope>NUCLEOTIDE SEQUENCE [LARGE SCALE GENOMIC DNA]</scope>
    <source>
        <strain evidence="23">NP7</strain>
        <plasmid evidence="23">pnp7-3</plasmid>
    </source>
</reference>
<keyword evidence="6 16" id="KW-0285">Flavoprotein</keyword>
<dbReference type="InterPro" id="IPR036188">
    <property type="entry name" value="FAD/NAD-bd_sf"/>
</dbReference>
<dbReference type="Gene3D" id="3.30.390.30">
    <property type="match status" value="1"/>
</dbReference>
<evidence type="ECO:0000256" key="13">
    <source>
        <dbReference type="ARBA" id="ARBA00023284"/>
    </source>
</evidence>
<accession>A0A2D2LY79</accession>
<protein>
    <recommendedName>
        <fullName evidence="4 16">Mercuric reductase</fullName>
        <ecNumber evidence="3 16">1.16.1.1</ecNumber>
    </recommendedName>
    <alternativeName>
        <fullName evidence="14 16">Hg(II) reductase</fullName>
    </alternativeName>
</protein>
<dbReference type="InterPro" id="IPR021179">
    <property type="entry name" value="Mercury_reductase_MerA"/>
</dbReference>
<reference evidence="21" key="2">
    <citation type="journal article" date="2018" name="Genome Announc.">
        <title>Complete Genome Sequences of Three Moraxella osloensis Strains Isolated from Human Skin.</title>
        <authorList>
            <person name="Lim J.Y."/>
            <person name="Hwang I."/>
            <person name="Ganzorig M."/>
            <person name="Huang S.L."/>
            <person name="Cho G.S."/>
            <person name="Franz C.M.A.P."/>
            <person name="Lee K."/>
        </authorList>
    </citation>
    <scope>NUCLEOTIDE SEQUENCE</scope>
    <source>
        <strain evidence="21">NP7</strain>
        <plasmid evidence="21">pNP7-3</plasmid>
    </source>
</reference>
<dbReference type="GO" id="GO:0003955">
    <property type="term" value="F:NAD(P)H dehydrogenase (quinone) activity"/>
    <property type="evidence" value="ECO:0007669"/>
    <property type="project" value="TreeGrafter"/>
</dbReference>
<dbReference type="PRINTS" id="PR00945">
    <property type="entry name" value="HGRDTASE"/>
</dbReference>
<dbReference type="CDD" id="cd00371">
    <property type="entry name" value="HMA"/>
    <property type="match status" value="1"/>
</dbReference>
<geneLocation type="plasmid" evidence="23">
    <name>pnp7-3</name>
</geneLocation>
<evidence type="ECO:0000256" key="17">
    <source>
        <dbReference type="PIRSR" id="PIRSR000350-3"/>
    </source>
</evidence>
<dbReference type="PROSITE" id="PS01047">
    <property type="entry name" value="HMA_1"/>
    <property type="match status" value="1"/>
</dbReference>
<evidence type="ECO:0000256" key="11">
    <source>
        <dbReference type="ARBA" id="ARBA00023002"/>
    </source>
</evidence>
<keyword evidence="10 16" id="KW-0476">Mercury</keyword>
<dbReference type="PANTHER" id="PTHR43014:SF2">
    <property type="entry name" value="MERCURIC REDUCTASE"/>
    <property type="match status" value="1"/>
</dbReference>
<dbReference type="InterPro" id="IPR016156">
    <property type="entry name" value="FAD/NAD-linked_Rdtase_dimer_sf"/>
</dbReference>
<dbReference type="PIRSF" id="PIRSF000350">
    <property type="entry name" value="Mercury_reductase_MerA"/>
    <property type="match status" value="1"/>
</dbReference>
<dbReference type="GO" id="GO:0050787">
    <property type="term" value="P:detoxification of mercury ion"/>
    <property type="evidence" value="ECO:0007669"/>
    <property type="project" value="InterPro"/>
</dbReference>
<keyword evidence="13" id="KW-0676">Redox-active center</keyword>
<geneLocation type="plasmid" evidence="22 24">
    <name>p2</name>
</geneLocation>
<dbReference type="EMBL" id="CP024446">
    <property type="protein sequence ID" value="ATR79983.1"/>
    <property type="molecule type" value="Genomic_DNA"/>
</dbReference>
<keyword evidence="17" id="KW-0547">Nucleotide-binding</keyword>
<dbReference type="RefSeq" id="WP_007116055.1">
    <property type="nucleotide sequence ID" value="NZ_CP024446.1"/>
</dbReference>
<dbReference type="InterPro" id="IPR001100">
    <property type="entry name" value="Pyr_nuc-diS_OxRdtase"/>
</dbReference>
<feature type="binding site" evidence="17">
    <location>
        <begin position="256"/>
        <end position="263"/>
    </location>
    <ligand>
        <name>NAD(+)</name>
        <dbReference type="ChEBI" id="CHEBI:57540"/>
    </ligand>
</feature>
<geneLocation type="plasmid" evidence="21">
    <name>pNP7-3</name>
</geneLocation>
<dbReference type="GO" id="GO:0045340">
    <property type="term" value="F:mercury ion binding"/>
    <property type="evidence" value="ECO:0007669"/>
    <property type="project" value="InterPro"/>
</dbReference>
<dbReference type="NCBIfam" id="TIGR02053">
    <property type="entry name" value="MerA"/>
    <property type="match status" value="1"/>
</dbReference>
<dbReference type="InterPro" id="IPR006121">
    <property type="entry name" value="HMA_dom"/>
</dbReference>
<dbReference type="GO" id="GO:0016152">
    <property type="term" value="F:mercury (II) reductase (NADP+) activity"/>
    <property type="evidence" value="ECO:0007669"/>
    <property type="project" value="UniProtKB-UniRule"/>
</dbReference>
<keyword evidence="7 16" id="KW-0479">Metal-binding</keyword>
<proteinExistence type="inferred from homology"/>
<comment type="similarity">
    <text evidence="1 16 19">Belongs to the class-I pyridine nucleotide-disulfide oxidoreductase family.</text>
</comment>
<dbReference type="SUPFAM" id="SSF51905">
    <property type="entry name" value="FAD/NAD(P)-binding domain"/>
    <property type="match status" value="1"/>
</dbReference>
<keyword evidence="11 16" id="KW-0560">Oxidoreductase</keyword>
<evidence type="ECO:0000256" key="19">
    <source>
        <dbReference type="RuleBase" id="RU361223"/>
    </source>
</evidence>
<dbReference type="InterPro" id="IPR017969">
    <property type="entry name" value="Heavy-metal-associated_CS"/>
</dbReference>
<keyword evidence="8 16" id="KW-0274">FAD</keyword>
<evidence type="ECO:0000256" key="3">
    <source>
        <dbReference type="ARBA" id="ARBA00012661"/>
    </source>
</evidence>
<name>A0A2D2LY79_FAUOS</name>
<evidence type="ECO:0000256" key="14">
    <source>
        <dbReference type="ARBA" id="ARBA00031725"/>
    </source>
</evidence>
<evidence type="ECO:0000256" key="7">
    <source>
        <dbReference type="ARBA" id="ARBA00022723"/>
    </source>
</evidence>
<dbReference type="Gene3D" id="3.30.70.100">
    <property type="match status" value="1"/>
</dbReference>
<evidence type="ECO:0000313" key="22">
    <source>
        <dbReference type="EMBL" id="QHG10826.1"/>
    </source>
</evidence>
<keyword evidence="5 16" id="KW-0475">Mercuric resistance</keyword>
<dbReference type="Pfam" id="PF07992">
    <property type="entry name" value="Pyr_redox_2"/>
    <property type="match status" value="1"/>
</dbReference>
<comment type="catalytic activity">
    <reaction evidence="15 16 19">
        <text>Hg + NADP(+) + H(+) = Hg(2+) + NADPH</text>
        <dbReference type="Rhea" id="RHEA:23856"/>
        <dbReference type="ChEBI" id="CHEBI:15378"/>
        <dbReference type="ChEBI" id="CHEBI:16170"/>
        <dbReference type="ChEBI" id="CHEBI:16793"/>
        <dbReference type="ChEBI" id="CHEBI:57783"/>
        <dbReference type="ChEBI" id="CHEBI:58349"/>
        <dbReference type="EC" id="1.16.1.1"/>
    </reaction>
</comment>
<dbReference type="Pfam" id="PF02852">
    <property type="entry name" value="Pyr_redox_dim"/>
    <property type="match status" value="1"/>
</dbReference>
<sequence length="540" mass="56784">MTQLRITGMTCESCAVHIKEALNKVAGVQSVDVSYAKGTAQLATEPSTSLPALIAAVAGLGYKTTLVDAAPTEKHEELHIAVIGSGGAAMAAALKAVEQGATVTLIERGIIGGTCVNVGCVPSKIMIRAAHVAHLRRESSFDDGIAATVPVIDRRKLLSQQQTRVDELRHAKYEGILESNSSINVLHGVASFKDGQSLIVRLNDGDERVVAFDRCLIATGASPSIPLIAGLKDTPYWNSTEALVSDTIPKRLAVIGSSVVALELAQAFARLGSQVTILARSTLFFREDPAIGEAITAAFRAEGITVLEHTQTSNVVHQDGEFVLTTGHSEVRADKLLVATGRTPNTRSLALDMAGVAVNAQGAIVIDKGMRTSATHIYAAGDCTDQPQFVYVAAAAGTRAAINMTGGDAAINLTAMPAVVFTDPQVATVGYSEAEAHHDGIEADSRLLTLDNVPRALANFDTRGFIKLVIEEGSGRLIGVQAVAPEAGELIQTAALAIRNRMTVQELADQLFPYLTMVEGLKLAAQTFSKDVKQLSCCAG</sequence>
<comment type="function">
    <text evidence="16">Resistance to Hg(2+) in bacteria appears to be governed by a specialized system which includes mercuric reductase. MerA protein is responsible for volatilizing mercury as Hg(0).</text>
</comment>